<gene>
    <name evidence="1" type="ORF">MAE02_64660</name>
</gene>
<comment type="caution">
    <text evidence="1">The sequence shown here is derived from an EMBL/GenBank/DDBJ whole genome shotgun (WGS) entry which is preliminary data.</text>
</comment>
<protein>
    <submittedName>
        <fullName evidence="1">Uncharacterized protein</fullName>
    </submittedName>
</protein>
<dbReference type="Proteomes" id="UP000321085">
    <property type="component" value="Unassembled WGS sequence"/>
</dbReference>
<dbReference type="AlphaFoldDB" id="A0A512C3J0"/>
<evidence type="ECO:0000313" key="2">
    <source>
        <dbReference type="Proteomes" id="UP000321085"/>
    </source>
</evidence>
<accession>A0A512C3J0</accession>
<sequence length="54" mass="5976">MENLAHRSPLHAGYKNAPSNPVIKQQIVGNSYKDPPTLNKVAVRQSLWLVPEAP</sequence>
<name>A0A512C3J0_9HYPH</name>
<keyword evidence="2" id="KW-1185">Reference proteome</keyword>
<proteinExistence type="predicted"/>
<dbReference type="EMBL" id="BJYU01000241">
    <property type="protein sequence ID" value="GEO18770.1"/>
    <property type="molecule type" value="Genomic_DNA"/>
</dbReference>
<reference evidence="1 2" key="1">
    <citation type="submission" date="2019-07" db="EMBL/GenBank/DDBJ databases">
        <title>Whole genome shotgun sequence of Microvirga aerophila NBRC 106136.</title>
        <authorList>
            <person name="Hosoyama A."/>
            <person name="Uohara A."/>
            <person name="Ohji S."/>
            <person name="Ichikawa N."/>
        </authorList>
    </citation>
    <scope>NUCLEOTIDE SEQUENCE [LARGE SCALE GENOMIC DNA]</scope>
    <source>
        <strain evidence="1 2">NBRC 106136</strain>
    </source>
</reference>
<evidence type="ECO:0000313" key="1">
    <source>
        <dbReference type="EMBL" id="GEO18770.1"/>
    </source>
</evidence>
<organism evidence="1 2">
    <name type="scientific">Microvirga aerophila</name>
    <dbReference type="NCBI Taxonomy" id="670291"/>
    <lineage>
        <taxon>Bacteria</taxon>
        <taxon>Pseudomonadati</taxon>
        <taxon>Pseudomonadota</taxon>
        <taxon>Alphaproteobacteria</taxon>
        <taxon>Hyphomicrobiales</taxon>
        <taxon>Methylobacteriaceae</taxon>
        <taxon>Microvirga</taxon>
    </lineage>
</organism>